<dbReference type="STRING" id="1054996.SAMN05444414_1564"/>
<dbReference type="Pfam" id="PF12697">
    <property type="entry name" value="Abhydrolase_6"/>
    <property type="match status" value="1"/>
</dbReference>
<evidence type="ECO:0000313" key="2">
    <source>
        <dbReference type="EMBL" id="SHL84045.1"/>
    </source>
</evidence>
<dbReference type="InterPro" id="IPR029058">
    <property type="entry name" value="AB_hydrolase_fold"/>
</dbReference>
<protein>
    <submittedName>
        <fullName evidence="2">Pimeloyl-ACP methyl ester carboxylesterase</fullName>
    </submittedName>
</protein>
<dbReference type="InterPro" id="IPR000639">
    <property type="entry name" value="Epox_hydrolase-like"/>
</dbReference>
<dbReference type="PRINTS" id="PR00412">
    <property type="entry name" value="EPOXHYDRLASE"/>
</dbReference>
<dbReference type="Gene3D" id="3.40.50.1820">
    <property type="entry name" value="alpha/beta hydrolase"/>
    <property type="match status" value="1"/>
</dbReference>
<dbReference type="GO" id="GO:0003824">
    <property type="term" value="F:catalytic activity"/>
    <property type="evidence" value="ECO:0007669"/>
    <property type="project" value="InterPro"/>
</dbReference>
<dbReference type="AlphaFoldDB" id="A0A1M7DX07"/>
<gene>
    <name evidence="2" type="ORF">SAMN05444414_1564</name>
</gene>
<dbReference type="SUPFAM" id="SSF53474">
    <property type="entry name" value="alpha/beta-Hydrolases"/>
    <property type="match status" value="1"/>
</dbReference>
<dbReference type="PANTHER" id="PTHR43689">
    <property type="entry name" value="HYDROLASE"/>
    <property type="match status" value="1"/>
</dbReference>
<reference evidence="3" key="1">
    <citation type="submission" date="2016-11" db="EMBL/GenBank/DDBJ databases">
        <authorList>
            <person name="Varghese N."/>
            <person name="Submissions S."/>
        </authorList>
    </citation>
    <scope>NUCLEOTIDE SEQUENCE [LARGE SCALE GENOMIC DNA]</scope>
    <source>
        <strain evidence="3">DSM 29327</strain>
    </source>
</reference>
<proteinExistence type="predicted"/>
<evidence type="ECO:0000313" key="3">
    <source>
        <dbReference type="Proteomes" id="UP000184191"/>
    </source>
</evidence>
<feature type="domain" description="AB hydrolase-1" evidence="1">
    <location>
        <begin position="32"/>
        <end position="269"/>
    </location>
</feature>
<dbReference type="InterPro" id="IPR000073">
    <property type="entry name" value="AB_hydrolase_1"/>
</dbReference>
<dbReference type="EMBL" id="FRBN01000056">
    <property type="protein sequence ID" value="SHL84045.1"/>
    <property type="molecule type" value="Genomic_DNA"/>
</dbReference>
<keyword evidence="3" id="KW-1185">Reference proteome</keyword>
<accession>A0A1M7DX07</accession>
<organism evidence="2 3">
    <name type="scientific">Roseovarius marisflavi</name>
    <dbReference type="NCBI Taxonomy" id="1054996"/>
    <lineage>
        <taxon>Bacteria</taxon>
        <taxon>Pseudomonadati</taxon>
        <taxon>Pseudomonadota</taxon>
        <taxon>Alphaproteobacteria</taxon>
        <taxon>Rhodobacterales</taxon>
        <taxon>Roseobacteraceae</taxon>
        <taxon>Roseovarius</taxon>
    </lineage>
</organism>
<dbReference type="PRINTS" id="PR00111">
    <property type="entry name" value="ABHYDROLASE"/>
</dbReference>
<dbReference type="PANTHER" id="PTHR43689:SF8">
    <property type="entry name" value="ALPHA_BETA-HYDROLASES SUPERFAMILY PROTEIN"/>
    <property type="match status" value="1"/>
</dbReference>
<dbReference type="RefSeq" id="WP_084732981.1">
    <property type="nucleotide sequence ID" value="NZ_FRBN01000056.1"/>
</dbReference>
<name>A0A1M7DX07_9RHOB</name>
<evidence type="ECO:0000259" key="1">
    <source>
        <dbReference type="Pfam" id="PF12697"/>
    </source>
</evidence>
<sequence length="281" mass="31231">MQKLKGSWSLGETVMTSAGSVAAGSAGDGPDLVLAHGWPWSSFSWHRVIPALAETYRVHSYDMPGYGKSDKRPEKATALDVQGSVFAEILAHWKLDRPRVVAHDFGGAATLRAHLLHGCDFEKYALMNVVAMRPWGSDFFDHVGRHVEAFTCLPPHIHKAVVEAYIRGALVNEIDSKDFSKLVEPWLDEDGRGSFYRQFSQADERFTADVEPMFGQIRCPVTILWGADDPWIPLERGKALHERIPHASFQSFPSVGHMPQLEAPSQILEALAGFLRDNIAT</sequence>
<dbReference type="OrthoDB" id="9804723at2"/>
<dbReference type="Proteomes" id="UP000184191">
    <property type="component" value="Unassembled WGS sequence"/>
</dbReference>